<dbReference type="Gene3D" id="2.170.270.10">
    <property type="entry name" value="SET domain"/>
    <property type="match status" value="1"/>
</dbReference>
<dbReference type="SUPFAM" id="SSF82199">
    <property type="entry name" value="SET domain"/>
    <property type="match status" value="2"/>
</dbReference>
<accession>A0A1Y2J1I1</accession>
<dbReference type="Pfam" id="PF01753">
    <property type="entry name" value="zf-MYND"/>
    <property type="match status" value="1"/>
</dbReference>
<dbReference type="EMBL" id="KZ084088">
    <property type="protein sequence ID" value="OSD07270.1"/>
    <property type="molecule type" value="Genomic_DNA"/>
</dbReference>
<dbReference type="InterPro" id="IPR050869">
    <property type="entry name" value="H3K4_H4K5_MeTrfase"/>
</dbReference>
<gene>
    <name evidence="7" type="ORF">PYCCODRAFT_1402758</name>
</gene>
<dbReference type="AlphaFoldDB" id="A0A1Y2J1I1"/>
<dbReference type="PROSITE" id="PS01360">
    <property type="entry name" value="ZF_MYND_1"/>
    <property type="match status" value="1"/>
</dbReference>
<dbReference type="PANTHER" id="PTHR12197:SF251">
    <property type="entry name" value="EG:BACR7C10.4 PROTEIN"/>
    <property type="match status" value="1"/>
</dbReference>
<evidence type="ECO:0000259" key="6">
    <source>
        <dbReference type="PROSITE" id="PS50865"/>
    </source>
</evidence>
<dbReference type="STRING" id="1353009.A0A1Y2J1I1"/>
<keyword evidence="1" id="KW-0479">Metal-binding</keyword>
<sequence length="461" mass="50279">MVLPEVLRVRLAPHPTARDAAVAVVPAKAGDPIAIVPALSTVISPDQKSWRCDQCGTASMGFLNLRRCSGCASFWYCGTICQNKAWKAHHRKICKNHDAFVASPEYQALTAHDKMDALLLSQMLADPAPWWNASGSAEYSLSDPYTTFLHLLKGPRVDGFVPPLCLPPGAATAETAALAKELYSRFGNNNFVVQDHLNSVGHGVFPLASRFFNHSCVPNAACKYPTQPEKPLTMEVVALRDIAAGEEVTVPYLDPALPYQTRQDALRANYGFQCGCRLCLFQRGIEPVASPPQRGSEELRDMETALRAFALGGDEHAVRLPAHPALFETLPANLHPIFHESYLPSLSELFSKLSHEGPFVDAIEAGITQLALYAVVYPPNYPQIGMHALELGKTVWNLVCTAGPEAAAADIKVREEQAEMFLDLADEVLNVYGEEGDICGPLGEIRVLRDMMSGRCDAVDD</sequence>
<dbReference type="InterPro" id="IPR001214">
    <property type="entry name" value="SET_dom"/>
</dbReference>
<dbReference type="PANTHER" id="PTHR12197">
    <property type="entry name" value="HISTONE-LYSINE N-METHYLTRANSFERASE SMYD"/>
    <property type="match status" value="1"/>
</dbReference>
<dbReference type="GO" id="GO:0005634">
    <property type="term" value="C:nucleus"/>
    <property type="evidence" value="ECO:0007669"/>
    <property type="project" value="TreeGrafter"/>
</dbReference>
<dbReference type="OrthoDB" id="5945798at2759"/>
<dbReference type="Gene3D" id="6.10.140.2220">
    <property type="match status" value="1"/>
</dbReference>
<keyword evidence="2 4" id="KW-0863">Zinc-finger</keyword>
<reference evidence="7 8" key="1">
    <citation type="journal article" date="2015" name="Biotechnol. Biofuels">
        <title>Enhanced degradation of softwood versus hardwood by the white-rot fungus Pycnoporus coccineus.</title>
        <authorList>
            <person name="Couturier M."/>
            <person name="Navarro D."/>
            <person name="Chevret D."/>
            <person name="Henrissat B."/>
            <person name="Piumi F."/>
            <person name="Ruiz-Duenas F.J."/>
            <person name="Martinez A.T."/>
            <person name="Grigoriev I.V."/>
            <person name="Riley R."/>
            <person name="Lipzen A."/>
            <person name="Berrin J.G."/>
            <person name="Master E.R."/>
            <person name="Rosso M.N."/>
        </authorList>
    </citation>
    <scope>NUCLEOTIDE SEQUENCE [LARGE SCALE GENOMIC DNA]</scope>
    <source>
        <strain evidence="7 8">BRFM310</strain>
    </source>
</reference>
<evidence type="ECO:0000256" key="1">
    <source>
        <dbReference type="ARBA" id="ARBA00022723"/>
    </source>
</evidence>
<proteinExistence type="predicted"/>
<dbReference type="Proteomes" id="UP000193067">
    <property type="component" value="Unassembled WGS sequence"/>
</dbReference>
<feature type="domain" description="SET" evidence="5">
    <location>
        <begin position="7"/>
        <end position="253"/>
    </location>
</feature>
<evidence type="ECO:0000256" key="3">
    <source>
        <dbReference type="ARBA" id="ARBA00022833"/>
    </source>
</evidence>
<dbReference type="InterPro" id="IPR011990">
    <property type="entry name" value="TPR-like_helical_dom_sf"/>
</dbReference>
<feature type="domain" description="MYND-type" evidence="6">
    <location>
        <begin position="52"/>
        <end position="94"/>
    </location>
</feature>
<dbReference type="Gene3D" id="1.25.40.10">
    <property type="entry name" value="Tetratricopeptide repeat domain"/>
    <property type="match status" value="1"/>
</dbReference>
<organism evidence="7 8">
    <name type="scientific">Trametes coccinea (strain BRFM310)</name>
    <name type="common">Pycnoporus coccineus</name>
    <dbReference type="NCBI Taxonomy" id="1353009"/>
    <lineage>
        <taxon>Eukaryota</taxon>
        <taxon>Fungi</taxon>
        <taxon>Dikarya</taxon>
        <taxon>Basidiomycota</taxon>
        <taxon>Agaricomycotina</taxon>
        <taxon>Agaricomycetes</taxon>
        <taxon>Polyporales</taxon>
        <taxon>Polyporaceae</taxon>
        <taxon>Trametes</taxon>
    </lineage>
</organism>
<evidence type="ECO:0000313" key="8">
    <source>
        <dbReference type="Proteomes" id="UP000193067"/>
    </source>
</evidence>
<name>A0A1Y2J1I1_TRAC3</name>
<dbReference type="InterPro" id="IPR002893">
    <property type="entry name" value="Znf_MYND"/>
</dbReference>
<dbReference type="InterPro" id="IPR046341">
    <property type="entry name" value="SET_dom_sf"/>
</dbReference>
<evidence type="ECO:0000256" key="2">
    <source>
        <dbReference type="ARBA" id="ARBA00022771"/>
    </source>
</evidence>
<dbReference type="PROSITE" id="PS50865">
    <property type="entry name" value="ZF_MYND_2"/>
    <property type="match status" value="1"/>
</dbReference>
<evidence type="ECO:0000313" key="7">
    <source>
        <dbReference type="EMBL" id="OSD07270.1"/>
    </source>
</evidence>
<keyword evidence="8" id="KW-1185">Reference proteome</keyword>
<evidence type="ECO:0000259" key="5">
    <source>
        <dbReference type="PROSITE" id="PS50280"/>
    </source>
</evidence>
<evidence type="ECO:0000256" key="4">
    <source>
        <dbReference type="PROSITE-ProRule" id="PRU00134"/>
    </source>
</evidence>
<keyword evidence="3" id="KW-0862">Zinc</keyword>
<dbReference type="Pfam" id="PF00856">
    <property type="entry name" value="SET"/>
    <property type="match status" value="1"/>
</dbReference>
<dbReference type="CDD" id="cd20071">
    <property type="entry name" value="SET_SMYD"/>
    <property type="match status" value="1"/>
</dbReference>
<dbReference type="PROSITE" id="PS50280">
    <property type="entry name" value="SET"/>
    <property type="match status" value="1"/>
</dbReference>
<protein>
    <submittedName>
        <fullName evidence="7">SET domain-containing protein</fullName>
    </submittedName>
</protein>
<dbReference type="GO" id="GO:0008270">
    <property type="term" value="F:zinc ion binding"/>
    <property type="evidence" value="ECO:0007669"/>
    <property type="project" value="UniProtKB-KW"/>
</dbReference>